<accession>A0A1B0C9K0</accession>
<dbReference type="EnsemblMetazoa" id="LLOJ000622-RA">
    <property type="protein sequence ID" value="LLOJ000622-PA"/>
    <property type="gene ID" value="LLOJ000622"/>
</dbReference>
<keyword evidence="1" id="KW-0812">Transmembrane</keyword>
<keyword evidence="1" id="KW-0472">Membrane</keyword>
<dbReference type="VEuPathDB" id="VectorBase:LLOJ000622"/>
<evidence type="ECO:0000313" key="3">
    <source>
        <dbReference type="Proteomes" id="UP000092461"/>
    </source>
</evidence>
<proteinExistence type="predicted"/>
<dbReference type="AlphaFoldDB" id="A0A1B0C9K0"/>
<reference evidence="2" key="1">
    <citation type="submission" date="2020-05" db="UniProtKB">
        <authorList>
            <consortium name="EnsemblMetazoa"/>
        </authorList>
    </citation>
    <scope>IDENTIFICATION</scope>
    <source>
        <strain evidence="2">Jacobina</strain>
    </source>
</reference>
<dbReference type="VEuPathDB" id="VectorBase:LLONM1_004267"/>
<sequence>MKEQQDFGNMQGPIEANNGEIIALLECENCGMASCSKDRHHDGVFFQVNFPHTQKWSLQQNWQQSLQQYQQILALRLVSLLNMLFNVFLHLLVAMMLLLGLVEFIKLMQELLVGDTENCLMVTIGFVHNHFNCRGFLISDNMRENRLILEMLDEFTESEVSQPIENWLDIVIHRLMEAMHEIIQTEARKAPFQHFAHIHLISHKLSQLNSKIGQIFITNYQLIYVCRVQYI</sequence>
<keyword evidence="1" id="KW-1133">Transmembrane helix</keyword>
<evidence type="ECO:0000313" key="2">
    <source>
        <dbReference type="EnsemblMetazoa" id="LLOJ000622-PA"/>
    </source>
</evidence>
<protein>
    <submittedName>
        <fullName evidence="2">Uncharacterized protein</fullName>
    </submittedName>
</protein>
<evidence type="ECO:0000256" key="1">
    <source>
        <dbReference type="SAM" id="Phobius"/>
    </source>
</evidence>
<keyword evidence="3" id="KW-1185">Reference proteome</keyword>
<name>A0A1B0C9K0_LUTLO</name>
<dbReference type="Proteomes" id="UP000092461">
    <property type="component" value="Unassembled WGS sequence"/>
</dbReference>
<organism evidence="2 3">
    <name type="scientific">Lutzomyia longipalpis</name>
    <name type="common">Sand fly</name>
    <dbReference type="NCBI Taxonomy" id="7200"/>
    <lineage>
        <taxon>Eukaryota</taxon>
        <taxon>Metazoa</taxon>
        <taxon>Ecdysozoa</taxon>
        <taxon>Arthropoda</taxon>
        <taxon>Hexapoda</taxon>
        <taxon>Insecta</taxon>
        <taxon>Pterygota</taxon>
        <taxon>Neoptera</taxon>
        <taxon>Endopterygota</taxon>
        <taxon>Diptera</taxon>
        <taxon>Nematocera</taxon>
        <taxon>Psychodoidea</taxon>
        <taxon>Psychodidae</taxon>
        <taxon>Lutzomyia</taxon>
        <taxon>Lutzomyia</taxon>
    </lineage>
</organism>
<dbReference type="EMBL" id="AJWK01002439">
    <property type="status" value="NOT_ANNOTATED_CDS"/>
    <property type="molecule type" value="Genomic_DNA"/>
</dbReference>
<feature type="transmembrane region" description="Helical" evidence="1">
    <location>
        <begin position="83"/>
        <end position="102"/>
    </location>
</feature>